<dbReference type="Pfam" id="PF01381">
    <property type="entry name" value="HTH_3"/>
    <property type="match status" value="1"/>
</dbReference>
<accession>A0ABT8JM07</accession>
<keyword evidence="5" id="KW-1185">Reference proteome</keyword>
<dbReference type="Gene3D" id="1.25.40.10">
    <property type="entry name" value="Tetratricopeptide repeat domain"/>
    <property type="match status" value="1"/>
</dbReference>
<sequence length="427" mass="50283">MTHVGENIKRIRTAKNMTISDVANEHVSRGMISLIENGKTQPSIERLQHIARQLGVNVSELVEEVPREELQRMMKRALELWGQSGQRPAVEAEQLLRPIVGKNITGYEAARMHEIYARILYYLYLFAVDLYKEIAENDWTLFIEKAMERYRALQMDWRVVRCYIFLAEIEFDRADYYAAVDLFDRGIKELNVMDSIETKSMHIQLLFAKAFTFEALGQHEQAHEMVDQAIDFARAHMVLENYYQLLNMKVWLHYDRLEMEKAREYAEESYLFAKLLKEETLLFEYRLTQVSREEFFEKNYEKALRDAEQLIQDIEASGKYPKDYKGEFVVLAKNMLARVLTRVERYEEALSLFEQNRINLPERVQLSPIDTALRVISSSYEAICRYRLGDLTQAEKLARSTVDRLHGMPHTSLYHFAREVLEEVTSK</sequence>
<feature type="coiled-coil region" evidence="2">
    <location>
        <begin position="293"/>
        <end position="356"/>
    </location>
</feature>
<dbReference type="InterPro" id="IPR001387">
    <property type="entry name" value="Cro/C1-type_HTH"/>
</dbReference>
<dbReference type="PANTHER" id="PTHR46797">
    <property type="entry name" value="HTH-TYPE TRANSCRIPTIONAL REGULATOR"/>
    <property type="match status" value="1"/>
</dbReference>
<dbReference type="SUPFAM" id="SSF47413">
    <property type="entry name" value="lambda repressor-like DNA-binding domains"/>
    <property type="match status" value="1"/>
</dbReference>
<evidence type="ECO:0000259" key="3">
    <source>
        <dbReference type="PROSITE" id="PS50943"/>
    </source>
</evidence>
<dbReference type="EMBL" id="JAROCC010000001">
    <property type="protein sequence ID" value="MDN4606185.1"/>
    <property type="molecule type" value="Genomic_DNA"/>
</dbReference>
<dbReference type="Gene3D" id="1.10.260.40">
    <property type="entry name" value="lambda repressor-like DNA-binding domains"/>
    <property type="match status" value="1"/>
</dbReference>
<proteinExistence type="predicted"/>
<comment type="caution">
    <text evidence="4">The sequence shown here is derived from an EMBL/GenBank/DDBJ whole genome shotgun (WGS) entry which is preliminary data.</text>
</comment>
<reference evidence="4" key="1">
    <citation type="submission" date="2023-03" db="EMBL/GenBank/DDBJ databases">
        <title>MT1 and MT2 Draft Genomes of Novel Species.</title>
        <authorList>
            <person name="Venkateswaran K."/>
        </authorList>
    </citation>
    <scope>NUCLEOTIDE SEQUENCE</scope>
    <source>
        <strain evidence="4">F6_3S_P_2</strain>
    </source>
</reference>
<evidence type="ECO:0000313" key="4">
    <source>
        <dbReference type="EMBL" id="MDN4606185.1"/>
    </source>
</evidence>
<evidence type="ECO:0000256" key="1">
    <source>
        <dbReference type="ARBA" id="ARBA00023125"/>
    </source>
</evidence>
<dbReference type="InterPro" id="IPR010982">
    <property type="entry name" value="Lambda_DNA-bd_dom_sf"/>
</dbReference>
<dbReference type="PROSITE" id="PS50943">
    <property type="entry name" value="HTH_CROC1"/>
    <property type="match status" value="1"/>
</dbReference>
<dbReference type="PANTHER" id="PTHR46797:SF1">
    <property type="entry name" value="METHYLPHOSPHONATE SYNTHASE"/>
    <property type="match status" value="1"/>
</dbReference>
<feature type="domain" description="HTH cro/C1-type" evidence="3">
    <location>
        <begin position="8"/>
        <end position="61"/>
    </location>
</feature>
<protein>
    <submittedName>
        <fullName evidence="4">Helix-turn-helix transcriptional regulator</fullName>
    </submittedName>
</protein>
<name>A0ABT8JM07_9BACL</name>
<dbReference type="InterPro" id="IPR011990">
    <property type="entry name" value="TPR-like_helical_dom_sf"/>
</dbReference>
<dbReference type="RefSeq" id="WP_301241726.1">
    <property type="nucleotide sequence ID" value="NZ_JAROCC010000001.1"/>
</dbReference>
<dbReference type="Proteomes" id="UP001175097">
    <property type="component" value="Unassembled WGS sequence"/>
</dbReference>
<dbReference type="CDD" id="cd00093">
    <property type="entry name" value="HTH_XRE"/>
    <property type="match status" value="1"/>
</dbReference>
<evidence type="ECO:0000256" key="2">
    <source>
        <dbReference type="SAM" id="Coils"/>
    </source>
</evidence>
<keyword evidence="2" id="KW-0175">Coiled coil</keyword>
<dbReference type="SUPFAM" id="SSF48452">
    <property type="entry name" value="TPR-like"/>
    <property type="match status" value="2"/>
</dbReference>
<organism evidence="4 5">
    <name type="scientific">Sporosarcina highlanderae</name>
    <dbReference type="NCBI Taxonomy" id="3035916"/>
    <lineage>
        <taxon>Bacteria</taxon>
        <taxon>Bacillati</taxon>
        <taxon>Bacillota</taxon>
        <taxon>Bacilli</taxon>
        <taxon>Bacillales</taxon>
        <taxon>Caryophanaceae</taxon>
        <taxon>Sporosarcina</taxon>
    </lineage>
</organism>
<dbReference type="InterPro" id="IPR050807">
    <property type="entry name" value="TransReg_Diox_bact_type"/>
</dbReference>
<gene>
    <name evidence="4" type="ORF">P5G49_01665</name>
</gene>
<evidence type="ECO:0000313" key="5">
    <source>
        <dbReference type="Proteomes" id="UP001175097"/>
    </source>
</evidence>
<dbReference type="SMART" id="SM00530">
    <property type="entry name" value="HTH_XRE"/>
    <property type="match status" value="1"/>
</dbReference>
<keyword evidence="1" id="KW-0238">DNA-binding</keyword>